<proteinExistence type="predicted"/>
<evidence type="ECO:0000313" key="2">
    <source>
        <dbReference type="Proteomes" id="UP001500279"/>
    </source>
</evidence>
<dbReference type="Proteomes" id="UP001500279">
    <property type="component" value="Unassembled WGS sequence"/>
</dbReference>
<reference evidence="1 2" key="1">
    <citation type="journal article" date="2019" name="Int. J. Syst. Evol. Microbiol.">
        <title>The Global Catalogue of Microorganisms (GCM) 10K type strain sequencing project: providing services to taxonomists for standard genome sequencing and annotation.</title>
        <authorList>
            <consortium name="The Broad Institute Genomics Platform"/>
            <consortium name="The Broad Institute Genome Sequencing Center for Infectious Disease"/>
            <person name="Wu L."/>
            <person name="Ma J."/>
        </authorList>
    </citation>
    <scope>NUCLEOTIDE SEQUENCE [LARGE SCALE GENOMIC DNA]</scope>
    <source>
        <strain evidence="1 2">JCM 15503</strain>
    </source>
</reference>
<dbReference type="Pfam" id="PF14334">
    <property type="entry name" value="DUF4390"/>
    <property type="match status" value="1"/>
</dbReference>
<comment type="caution">
    <text evidence="1">The sequence shown here is derived from an EMBL/GenBank/DDBJ whole genome shotgun (WGS) entry which is preliminary data.</text>
</comment>
<gene>
    <name evidence="1" type="ORF">GCM10009107_05290</name>
</gene>
<keyword evidence="2" id="KW-1185">Reference proteome</keyword>
<accession>A0ABN1JL49</accession>
<sequence length="179" mass="20498">MRGLLLAAWLGVLGHTAGVRAQGIELPQLSLSRQEGGLTLDFEVKLALSRATEDALQRGVPLYFTASAQVFHPRWYWRDERVARATRTWRISYQPLTSSWRVSFGALSQNYPSAEAALAMISRATRWRIAEPEQIDPSERYYVEFSYRLDSSMLPRPLQLDLAVQSDWRLSVERTLKLD</sequence>
<organism evidence="1 2">
    <name type="scientific">Ideonella azotifigens</name>
    <dbReference type="NCBI Taxonomy" id="513160"/>
    <lineage>
        <taxon>Bacteria</taxon>
        <taxon>Pseudomonadati</taxon>
        <taxon>Pseudomonadota</taxon>
        <taxon>Betaproteobacteria</taxon>
        <taxon>Burkholderiales</taxon>
        <taxon>Sphaerotilaceae</taxon>
        <taxon>Ideonella</taxon>
    </lineage>
</organism>
<evidence type="ECO:0000313" key="1">
    <source>
        <dbReference type="EMBL" id="GAA0742123.1"/>
    </source>
</evidence>
<name>A0ABN1JL49_9BURK</name>
<protein>
    <submittedName>
        <fullName evidence="1">DUF4390 domain-containing protein</fullName>
    </submittedName>
</protein>
<dbReference type="InterPro" id="IPR025500">
    <property type="entry name" value="DUF4390"/>
</dbReference>
<dbReference type="EMBL" id="BAAAEW010000004">
    <property type="protein sequence ID" value="GAA0742123.1"/>
    <property type="molecule type" value="Genomic_DNA"/>
</dbReference>